<dbReference type="Pfam" id="PF12704">
    <property type="entry name" value="MacB_PCD"/>
    <property type="match status" value="2"/>
</dbReference>
<feature type="domain" description="MacB-like periplasmic core" evidence="9">
    <location>
        <begin position="101"/>
        <end position="315"/>
    </location>
</feature>
<keyword evidence="3 7" id="KW-0812">Transmembrane</keyword>
<feature type="transmembrane region" description="Helical" evidence="7">
    <location>
        <begin position="98"/>
        <end position="125"/>
    </location>
</feature>
<feature type="domain" description="ABC3 transporter permease C-terminal" evidence="8">
    <location>
        <begin position="356"/>
        <end position="471"/>
    </location>
</feature>
<dbReference type="InterPro" id="IPR025857">
    <property type="entry name" value="MacB_PCD"/>
</dbReference>
<comment type="subcellular location">
    <subcellularLocation>
        <location evidence="1">Cell membrane</location>
        <topology evidence="1">Multi-pass membrane protein</topology>
    </subcellularLocation>
</comment>
<dbReference type="NCBIfam" id="TIGR03434">
    <property type="entry name" value="ADOP"/>
    <property type="match status" value="1"/>
</dbReference>
<organism evidence="10 11">
    <name type="scientific">Luteitalea pratensis</name>
    <dbReference type="NCBI Taxonomy" id="1855912"/>
    <lineage>
        <taxon>Bacteria</taxon>
        <taxon>Pseudomonadati</taxon>
        <taxon>Acidobacteriota</taxon>
        <taxon>Vicinamibacteria</taxon>
        <taxon>Vicinamibacterales</taxon>
        <taxon>Vicinamibacteraceae</taxon>
        <taxon>Luteitalea</taxon>
    </lineage>
</organism>
<dbReference type="InterPro" id="IPR050250">
    <property type="entry name" value="Macrolide_Exporter_MacB"/>
</dbReference>
<dbReference type="GO" id="GO:0016787">
    <property type="term" value="F:hydrolase activity"/>
    <property type="evidence" value="ECO:0007669"/>
    <property type="project" value="UniProtKB-KW"/>
</dbReference>
<dbReference type="RefSeq" id="WP_110170594.1">
    <property type="nucleotide sequence ID" value="NZ_CP015136.1"/>
</dbReference>
<feature type="domain" description="ABC3 transporter permease C-terminal" evidence="8">
    <location>
        <begin position="758"/>
        <end position="871"/>
    </location>
</feature>
<feature type="transmembrane region" description="Helical" evidence="7">
    <location>
        <begin position="751"/>
        <end position="774"/>
    </location>
</feature>
<dbReference type="AlphaFoldDB" id="A0A143PJN9"/>
<evidence type="ECO:0000256" key="7">
    <source>
        <dbReference type="SAM" id="Phobius"/>
    </source>
</evidence>
<evidence type="ECO:0000259" key="9">
    <source>
        <dbReference type="Pfam" id="PF12704"/>
    </source>
</evidence>
<dbReference type="InterPro" id="IPR003838">
    <property type="entry name" value="ABC3_permease_C"/>
</dbReference>
<dbReference type="PANTHER" id="PTHR30572">
    <property type="entry name" value="MEMBRANE COMPONENT OF TRANSPORTER-RELATED"/>
    <property type="match status" value="1"/>
</dbReference>
<evidence type="ECO:0000256" key="2">
    <source>
        <dbReference type="ARBA" id="ARBA00022475"/>
    </source>
</evidence>
<keyword evidence="10" id="KW-0378">Hydrolase</keyword>
<evidence type="ECO:0000313" key="11">
    <source>
        <dbReference type="Proteomes" id="UP000076079"/>
    </source>
</evidence>
<evidence type="ECO:0000256" key="1">
    <source>
        <dbReference type="ARBA" id="ARBA00004651"/>
    </source>
</evidence>
<dbReference type="Proteomes" id="UP000076079">
    <property type="component" value="Chromosome"/>
</dbReference>
<keyword evidence="10" id="KW-0547">Nucleotide-binding</keyword>
<evidence type="ECO:0000259" key="8">
    <source>
        <dbReference type="Pfam" id="PF02687"/>
    </source>
</evidence>
<accession>A0A143PJN9</accession>
<dbReference type="EMBL" id="CP015136">
    <property type="protein sequence ID" value="AMY08785.1"/>
    <property type="molecule type" value="Genomic_DNA"/>
</dbReference>
<dbReference type="Pfam" id="PF02687">
    <property type="entry name" value="FtsX"/>
    <property type="match status" value="2"/>
</dbReference>
<feature type="transmembrane region" description="Helical" evidence="7">
    <location>
        <begin position="447"/>
        <end position="467"/>
    </location>
</feature>
<dbReference type="GO" id="GO:0005524">
    <property type="term" value="F:ATP binding"/>
    <property type="evidence" value="ECO:0007669"/>
    <property type="project" value="UniProtKB-KW"/>
</dbReference>
<dbReference type="GO" id="GO:0022857">
    <property type="term" value="F:transmembrane transporter activity"/>
    <property type="evidence" value="ECO:0007669"/>
    <property type="project" value="TreeGrafter"/>
</dbReference>
<comment type="similarity">
    <text evidence="6">Belongs to the ABC-4 integral membrane protein family.</text>
</comment>
<dbReference type="GO" id="GO:0005886">
    <property type="term" value="C:plasma membrane"/>
    <property type="evidence" value="ECO:0007669"/>
    <property type="project" value="UniProtKB-SubCell"/>
</dbReference>
<feature type="transmembrane region" description="Helical" evidence="7">
    <location>
        <begin position="350"/>
        <end position="373"/>
    </location>
</feature>
<feature type="transmembrane region" description="Helical" evidence="7">
    <location>
        <begin position="810"/>
        <end position="829"/>
    </location>
</feature>
<feature type="transmembrane region" description="Helical" evidence="7">
    <location>
        <begin position="405"/>
        <end position="427"/>
    </location>
</feature>
<evidence type="ECO:0000256" key="3">
    <source>
        <dbReference type="ARBA" id="ARBA00022692"/>
    </source>
</evidence>
<keyword evidence="4 7" id="KW-1133">Transmembrane helix</keyword>
<keyword evidence="10" id="KW-0067">ATP-binding</keyword>
<dbReference type="InterPro" id="IPR047928">
    <property type="entry name" value="Perm_prefix_1"/>
</dbReference>
<evidence type="ECO:0000256" key="4">
    <source>
        <dbReference type="ARBA" id="ARBA00022989"/>
    </source>
</evidence>
<reference evidence="11" key="2">
    <citation type="submission" date="2016-04" db="EMBL/GenBank/DDBJ databases">
        <title>First Complete Genome Sequence of a Subdivision 6 Acidobacterium.</title>
        <authorList>
            <person name="Huang S."/>
            <person name="Vieira S."/>
            <person name="Bunk B."/>
            <person name="Riedel T."/>
            <person name="Sproeer C."/>
            <person name="Overmann J."/>
        </authorList>
    </citation>
    <scope>NUCLEOTIDE SEQUENCE [LARGE SCALE GENOMIC DNA]</scope>
    <source>
        <strain evidence="11">DSM 100886 HEG_-6_39</strain>
    </source>
</reference>
<feature type="transmembrane region" description="Helical" evidence="7">
    <location>
        <begin position="841"/>
        <end position="861"/>
    </location>
</feature>
<feature type="domain" description="MacB-like periplasmic core" evidence="9">
    <location>
        <begin position="506"/>
        <end position="724"/>
    </location>
</feature>
<name>A0A143PJN9_LUTPR</name>
<keyword evidence="2" id="KW-1003">Cell membrane</keyword>
<sequence length="878" mass="93409">MPRWTRFRDLFGPNPRADVDEELSFHIEMRTRELAERGETPERAREIALARVGDLAGPRRECIDIDSRRHRRMARLSFVSDLRHDVAFALRLLRRSPLVALTAVLTLGLGIGATTAIFSVVYAVLLQPLPYPAPGRLYDVHMLYPDGSRYSLSAPDFMSVRQDTRAFEQIEAVADSLGTLIEGEPREVRIARVSDGLFRQLGIDAVEGRTFLAAEHAPGRDAVVVLGHAFWMQAFGGDRGVLGRVLTFGDGRFEIVGVLKPGARLIEAADVYRPLAYGPTFDATTANGRRSEFLTVIGRARQGVDVRAASVDLRAVGRRLQQAFPDTNAGMTIDARPLAEVVTGDVRAPLLMLLGAVAFVLLVACANVAHLLLARVSARRAELGIRAALGATRGRIARQLLVESGVLGVLGGAFGLAIAVIGIRLLVAAQPADIPRLDGIALSQPVLLVGLLSTLGAGLLLGALPAWQATGLSLTSALHEGGRDAGASGGSGRARAFLVVAEVGLAVVLLTGAGLFVRSLVALSHVDPGFRPDRIVTFRLTLTGEAYQEAAEVRRRVDTLVERLRALPGVQAVALTSTLPLSGRGAMNDFAVEGQPPPPANVNQEIAVASVTPGYFDAIGVPLESGRWLADTDRNEAPRVALINEAGVRHWFGGHDPVGRRVVSGTTREIVGVVGNVPQRSLGDPTAPQLFVPYAQRSTRSLRFVVRSAGDVGSQLAAVRAAVRSVDPNLPLTDVTPLREVITASLARNRFYTALLAIFAGVGLVLAATGVFGVMSYAVSQRSQELGIRLALGALPAAVLRLVVRQSLHLTTTGLVAGLAGAVLLARLVQQQLYAVTPLDPLTLVVVAATLTLTALVASFVPARRAARLDPARSMRGE</sequence>
<dbReference type="KEGG" id="abac:LuPra_01990"/>
<dbReference type="EC" id="3.6.3.-" evidence="10"/>
<dbReference type="InterPro" id="IPR017800">
    <property type="entry name" value="ADOP"/>
</dbReference>
<feature type="transmembrane region" description="Helical" evidence="7">
    <location>
        <begin position="496"/>
        <end position="517"/>
    </location>
</feature>
<dbReference type="PANTHER" id="PTHR30572:SF4">
    <property type="entry name" value="ABC TRANSPORTER PERMEASE YTRF"/>
    <property type="match status" value="1"/>
</dbReference>
<evidence type="ECO:0000313" key="10">
    <source>
        <dbReference type="EMBL" id="AMY08785.1"/>
    </source>
</evidence>
<gene>
    <name evidence="10" type="primary">macB_30</name>
    <name evidence="10" type="ORF">LuPra_01990</name>
</gene>
<dbReference type="NCBIfam" id="NF038403">
    <property type="entry name" value="perm_prefix_1"/>
    <property type="match status" value="1"/>
</dbReference>
<keyword evidence="5 7" id="KW-0472">Membrane</keyword>
<proteinExistence type="inferred from homology"/>
<dbReference type="STRING" id="1855912.LuPra_01990"/>
<reference evidence="10 11" key="1">
    <citation type="journal article" date="2016" name="Genome Announc.">
        <title>First Complete Genome Sequence of a Subdivision 6 Acidobacterium Strain.</title>
        <authorList>
            <person name="Huang S."/>
            <person name="Vieira S."/>
            <person name="Bunk B."/>
            <person name="Riedel T."/>
            <person name="Sproer C."/>
            <person name="Overmann J."/>
        </authorList>
    </citation>
    <scope>NUCLEOTIDE SEQUENCE [LARGE SCALE GENOMIC DNA]</scope>
    <source>
        <strain evidence="11">DSM 100886 HEG_-6_39</strain>
    </source>
</reference>
<dbReference type="OrthoDB" id="101410at2"/>
<keyword evidence="11" id="KW-1185">Reference proteome</keyword>
<protein>
    <submittedName>
        <fullName evidence="10">Macrolide export ATP-binding/permease protein MacB</fullName>
        <ecNumber evidence="10">3.6.3.-</ecNumber>
    </submittedName>
</protein>
<evidence type="ECO:0000256" key="5">
    <source>
        <dbReference type="ARBA" id="ARBA00023136"/>
    </source>
</evidence>
<evidence type="ECO:0000256" key="6">
    <source>
        <dbReference type="ARBA" id="ARBA00038076"/>
    </source>
</evidence>